<gene>
    <name evidence="5" type="ORF">M0811_05401</name>
</gene>
<dbReference type="Pfam" id="PF12796">
    <property type="entry name" value="Ank_2"/>
    <property type="match status" value="3"/>
</dbReference>
<proteinExistence type="predicted"/>
<feature type="repeat" description="ANK" evidence="3">
    <location>
        <begin position="151"/>
        <end position="186"/>
    </location>
</feature>
<evidence type="ECO:0000256" key="2">
    <source>
        <dbReference type="ARBA" id="ARBA00023043"/>
    </source>
</evidence>
<dbReference type="Gene3D" id="1.25.40.20">
    <property type="entry name" value="Ankyrin repeat-containing domain"/>
    <property type="match status" value="4"/>
</dbReference>
<dbReference type="PANTHER" id="PTHR24126">
    <property type="entry name" value="ANKYRIN REPEAT, PH AND SEC7 DOMAIN CONTAINING PROTEIN SECG-RELATED"/>
    <property type="match status" value="1"/>
</dbReference>
<keyword evidence="6" id="KW-1185">Reference proteome</keyword>
<name>A0A9Q0LVE2_ANAIG</name>
<dbReference type="InterPro" id="IPR002110">
    <property type="entry name" value="Ankyrin_rpt"/>
</dbReference>
<dbReference type="CDD" id="cd18186">
    <property type="entry name" value="BTB_POZ_ZBTB_KLHL-like"/>
    <property type="match status" value="1"/>
</dbReference>
<evidence type="ECO:0000256" key="3">
    <source>
        <dbReference type="PROSITE-ProRule" id="PRU00023"/>
    </source>
</evidence>
<evidence type="ECO:0000259" key="4">
    <source>
        <dbReference type="PROSITE" id="PS50097"/>
    </source>
</evidence>
<accession>A0A9Q0LVE2</accession>
<dbReference type="Proteomes" id="UP001149090">
    <property type="component" value="Unassembled WGS sequence"/>
</dbReference>
<reference evidence="5" key="1">
    <citation type="submission" date="2022-10" db="EMBL/GenBank/DDBJ databases">
        <title>Novel sulphate-reducing endosymbionts in the free-living metamonad Anaeramoeba.</title>
        <authorList>
            <person name="Jerlstrom-Hultqvist J."/>
            <person name="Cepicka I."/>
            <person name="Gallot-Lavallee L."/>
            <person name="Salas-Leiva D."/>
            <person name="Curtis B.A."/>
            <person name="Zahonova K."/>
            <person name="Pipaliya S."/>
            <person name="Dacks J."/>
            <person name="Roger A.J."/>
        </authorList>
    </citation>
    <scope>NUCLEOTIDE SEQUENCE</scope>
    <source>
        <strain evidence="5">BMAN</strain>
    </source>
</reference>
<dbReference type="PROSITE" id="PS50097">
    <property type="entry name" value="BTB"/>
    <property type="match status" value="1"/>
</dbReference>
<evidence type="ECO:0000313" key="6">
    <source>
        <dbReference type="Proteomes" id="UP001149090"/>
    </source>
</evidence>
<feature type="repeat" description="ANK" evidence="3">
    <location>
        <begin position="262"/>
        <end position="297"/>
    </location>
</feature>
<feature type="domain" description="BTB" evidence="4">
    <location>
        <begin position="550"/>
        <end position="617"/>
    </location>
</feature>
<evidence type="ECO:0000256" key="1">
    <source>
        <dbReference type="ARBA" id="ARBA00022737"/>
    </source>
</evidence>
<dbReference type="PROSITE" id="PS50088">
    <property type="entry name" value="ANK_REPEAT"/>
    <property type="match status" value="7"/>
</dbReference>
<dbReference type="InterPro" id="IPR000210">
    <property type="entry name" value="BTB/POZ_dom"/>
</dbReference>
<keyword evidence="1" id="KW-0677">Repeat</keyword>
<feature type="repeat" description="ANK" evidence="3">
    <location>
        <begin position="79"/>
        <end position="114"/>
    </location>
</feature>
<feature type="repeat" description="ANK" evidence="3">
    <location>
        <begin position="223"/>
        <end position="260"/>
    </location>
</feature>
<dbReference type="SMART" id="SM00248">
    <property type="entry name" value="ANK"/>
    <property type="match status" value="9"/>
</dbReference>
<dbReference type="PANTHER" id="PTHR24126:SF14">
    <property type="entry name" value="ANK_REP_REGION DOMAIN-CONTAINING PROTEIN"/>
    <property type="match status" value="1"/>
</dbReference>
<feature type="repeat" description="ANK" evidence="3">
    <location>
        <begin position="335"/>
        <end position="361"/>
    </location>
</feature>
<dbReference type="AlphaFoldDB" id="A0A9Q0LVE2"/>
<comment type="caution">
    <text evidence="5">The sequence shown here is derived from an EMBL/GenBank/DDBJ whole genome shotgun (WGS) entry which is preliminary data.</text>
</comment>
<feature type="repeat" description="ANK" evidence="3">
    <location>
        <begin position="115"/>
        <end position="146"/>
    </location>
</feature>
<sequence>MQKEQEKKFLSICREKNQEKLLKKIKFFIGLKVDINYQNSRFLQSPLHIICQFQTEENSFEIIKYLVENNANVNSKTKTNQTPLHLVCQFQKQNALEIIKYLIKKKADVNAKNNQNQTPLHLVCQFQKQNALEIVKYLVKNGANVNDLINDKISPLHLVCQFQKKKGFPILKFLVENGADINLQNHIGDTPLNIIFDKKHKNLFEMMKYLIEKGADINAKNHLGQTVLHAFLDFRRKNPDQVKIVKFLLENGADINLGTTMAEDTPLHSIINSTENKKFELVKILIENGAEVNARNESYQSTPLEVCCHFPTKESPQIVEYLIEKGALINTRNVNNQTPLYLAIQKNHKKLVEILLMNNANAYDILETSISQACFDAFTQIHSLNQDLNIFLKSNDNFSDLEIQSIDSFKFQVHKDLLLMKFDQNQTLFQKFINLCSQKPKETVRIVLNFLYCGFFDLDDFAENLQKGIKIREVSIKNFKIPKTFFSYDDIIKDSKPLQKEQIQKSNDQKEIIENFFKEIGLDSNWIESKLGRKGILNDFQKLYQDESTKDFTIIVEEKEIKVHKLVLIIRSGLFKGMFLLNIEDKSNQVHDYSKKSFETIQQLIYFFYNDKFDKSKMNKKIIEELEDAKDYYQLNQNSIIDLFLFEEVSKKEDKN</sequence>
<dbReference type="InterPro" id="IPR011333">
    <property type="entry name" value="SKP1/BTB/POZ_sf"/>
</dbReference>
<dbReference type="SUPFAM" id="SSF54695">
    <property type="entry name" value="POZ domain"/>
    <property type="match status" value="1"/>
</dbReference>
<keyword evidence="2 3" id="KW-0040">ANK repeat</keyword>
<dbReference type="Pfam" id="PF00651">
    <property type="entry name" value="BTB"/>
    <property type="match status" value="1"/>
</dbReference>
<dbReference type="PROSITE" id="PS50297">
    <property type="entry name" value="ANK_REP_REGION"/>
    <property type="match status" value="6"/>
</dbReference>
<dbReference type="SUPFAM" id="SSF48403">
    <property type="entry name" value="Ankyrin repeat"/>
    <property type="match status" value="1"/>
</dbReference>
<evidence type="ECO:0000313" key="5">
    <source>
        <dbReference type="EMBL" id="KAJ5078143.1"/>
    </source>
</evidence>
<dbReference type="OrthoDB" id="194358at2759"/>
<organism evidence="5 6">
    <name type="scientific">Anaeramoeba ignava</name>
    <name type="common">Anaerobic marine amoeba</name>
    <dbReference type="NCBI Taxonomy" id="1746090"/>
    <lineage>
        <taxon>Eukaryota</taxon>
        <taxon>Metamonada</taxon>
        <taxon>Anaeramoebidae</taxon>
        <taxon>Anaeramoeba</taxon>
    </lineage>
</organism>
<dbReference type="EMBL" id="JAPDFW010000055">
    <property type="protein sequence ID" value="KAJ5078143.1"/>
    <property type="molecule type" value="Genomic_DNA"/>
</dbReference>
<dbReference type="InterPro" id="IPR036770">
    <property type="entry name" value="Ankyrin_rpt-contain_sf"/>
</dbReference>
<feature type="repeat" description="ANK" evidence="3">
    <location>
        <begin position="187"/>
        <end position="222"/>
    </location>
</feature>
<dbReference type="Gene3D" id="3.30.710.10">
    <property type="entry name" value="Potassium Channel Kv1.1, Chain A"/>
    <property type="match status" value="1"/>
</dbReference>
<protein>
    <submittedName>
        <fullName evidence="5">Phytochrome-interacting ankyrin-repeat protein</fullName>
    </submittedName>
</protein>